<gene>
    <name evidence="7" type="ORF">F989_00520</name>
</gene>
<dbReference type="Proteomes" id="UP000018426">
    <property type="component" value="Unassembled WGS sequence"/>
</dbReference>
<dbReference type="NCBIfam" id="NF006850">
    <property type="entry name" value="PRK09358.1-6"/>
    <property type="match status" value="1"/>
</dbReference>
<dbReference type="CDD" id="cd01320">
    <property type="entry name" value="ADA"/>
    <property type="match status" value="1"/>
</dbReference>
<feature type="domain" description="Adenosine deaminase" evidence="6">
    <location>
        <begin position="11"/>
        <end position="331"/>
    </location>
</feature>
<dbReference type="Gene3D" id="3.20.20.140">
    <property type="entry name" value="Metal-dependent hydrolases"/>
    <property type="match status" value="1"/>
</dbReference>
<keyword evidence="3 5" id="KW-0862">Zinc</keyword>
<protein>
    <recommendedName>
        <fullName evidence="5">Adenine deaminase</fullName>
        <shortName evidence="5">ADE</shortName>
        <ecNumber evidence="5">3.5.4.2</ecNumber>
    </recommendedName>
    <alternativeName>
        <fullName evidence="5">Adenine aminohydrolase</fullName>
        <shortName evidence="5">AAH</shortName>
    </alternativeName>
</protein>
<dbReference type="HAMAP" id="MF_01962">
    <property type="entry name" value="Adenine_deaminase"/>
    <property type="match status" value="1"/>
</dbReference>
<dbReference type="RefSeq" id="WP_004676960.1">
    <property type="nucleotide sequence ID" value="NZ_KB849224.1"/>
</dbReference>
<feature type="binding site" evidence="5">
    <location>
        <position position="277"/>
    </location>
    <ligand>
        <name>Zn(2+)</name>
        <dbReference type="ChEBI" id="CHEBI:29105"/>
        <note>catalytic</note>
    </ligand>
</feature>
<dbReference type="InterPro" id="IPR032466">
    <property type="entry name" value="Metal_Hydrolase"/>
</dbReference>
<organism evidence="7 8">
    <name type="scientific">Acinetobacter parvus NIPH 1103</name>
    <dbReference type="NCBI Taxonomy" id="1217671"/>
    <lineage>
        <taxon>Bacteria</taxon>
        <taxon>Pseudomonadati</taxon>
        <taxon>Pseudomonadota</taxon>
        <taxon>Gammaproteobacteria</taxon>
        <taxon>Moraxellales</taxon>
        <taxon>Moraxellaceae</taxon>
        <taxon>Acinetobacter</taxon>
    </lineage>
</organism>
<comment type="function">
    <text evidence="5">Catalyzes the hydrolytic deamination of adenine to hypoxanthine. Plays an important role in the purine salvage pathway and in nitrogen catabolism.</text>
</comment>
<evidence type="ECO:0000256" key="3">
    <source>
        <dbReference type="ARBA" id="ARBA00022833"/>
    </source>
</evidence>
<feature type="binding site" evidence="5">
    <location>
        <position position="196"/>
    </location>
    <ligand>
        <name>Zn(2+)</name>
        <dbReference type="ChEBI" id="CHEBI:29105"/>
        <note>catalytic</note>
    </ligand>
</feature>
<keyword evidence="1 5" id="KW-0479">Metal-binding</keyword>
<evidence type="ECO:0000259" key="6">
    <source>
        <dbReference type="Pfam" id="PF00962"/>
    </source>
</evidence>
<feature type="site" description="Important for catalytic activity" evidence="5">
    <location>
        <position position="220"/>
    </location>
</feature>
<feature type="binding site" evidence="5">
    <location>
        <position position="278"/>
    </location>
    <ligand>
        <name>substrate</name>
    </ligand>
</feature>
<feature type="active site" description="Proton donor" evidence="5">
    <location>
        <position position="199"/>
    </location>
</feature>
<dbReference type="PATRIC" id="fig|1217671.3.peg.505"/>
<dbReference type="FunFam" id="3.20.20.140:FF:000039">
    <property type="entry name" value="Adenine deaminase"/>
    <property type="match status" value="1"/>
</dbReference>
<dbReference type="InterPro" id="IPR028892">
    <property type="entry name" value="ADE"/>
</dbReference>
<name>N8Q7B9_9GAMM</name>
<dbReference type="STRING" id="134533.GCA_001485085_02702"/>
<evidence type="ECO:0000313" key="7">
    <source>
        <dbReference type="EMBL" id="ENU34420.1"/>
    </source>
</evidence>
<keyword evidence="2 5" id="KW-0378">Hydrolase</keyword>
<comment type="caution">
    <text evidence="7">The sequence shown here is derived from an EMBL/GenBank/DDBJ whole genome shotgun (WGS) entry which is preliminary data.</text>
</comment>
<reference evidence="7 8" key="1">
    <citation type="submission" date="2013-02" db="EMBL/GenBank/DDBJ databases">
        <title>The Genome Sequence of Acinetobacter parvus NIPH 1103.</title>
        <authorList>
            <consortium name="The Broad Institute Genome Sequencing Platform"/>
            <consortium name="The Broad Institute Genome Sequencing Center for Infectious Disease"/>
            <person name="Cerqueira G."/>
            <person name="Feldgarden M."/>
            <person name="Courvalin P."/>
            <person name="Perichon B."/>
            <person name="Grillot-Courvalin C."/>
            <person name="Clermont D."/>
            <person name="Rocha E."/>
            <person name="Yoon E.-J."/>
            <person name="Nemec A."/>
            <person name="Walker B."/>
            <person name="Young S.K."/>
            <person name="Zeng Q."/>
            <person name="Gargeya S."/>
            <person name="Fitzgerald M."/>
            <person name="Haas B."/>
            <person name="Abouelleil A."/>
            <person name="Alvarado L."/>
            <person name="Arachchi H.M."/>
            <person name="Berlin A.M."/>
            <person name="Chapman S.B."/>
            <person name="Dewar J."/>
            <person name="Goldberg J."/>
            <person name="Griggs A."/>
            <person name="Gujja S."/>
            <person name="Hansen M."/>
            <person name="Howarth C."/>
            <person name="Imamovic A."/>
            <person name="Larimer J."/>
            <person name="McCowan C."/>
            <person name="Murphy C."/>
            <person name="Neiman D."/>
            <person name="Pearson M."/>
            <person name="Priest M."/>
            <person name="Roberts A."/>
            <person name="Saif S."/>
            <person name="Shea T."/>
            <person name="Sisk P."/>
            <person name="Sykes S."/>
            <person name="Wortman J."/>
            <person name="Nusbaum C."/>
            <person name="Birren B."/>
        </authorList>
    </citation>
    <scope>NUCLEOTIDE SEQUENCE [LARGE SCALE GENOMIC DNA]</scope>
    <source>
        <strain evidence="7 8">NIPH 1103</strain>
    </source>
</reference>
<dbReference type="EC" id="3.5.4.2" evidence="5"/>
<evidence type="ECO:0000256" key="1">
    <source>
        <dbReference type="ARBA" id="ARBA00022723"/>
    </source>
</evidence>
<dbReference type="HOGENOM" id="CLU_039228_7_0_6"/>
<dbReference type="PANTHER" id="PTHR43114:SF6">
    <property type="entry name" value="ADENINE DEAMINASE"/>
    <property type="match status" value="1"/>
</dbReference>
<dbReference type="NCBIfam" id="TIGR01430">
    <property type="entry name" value="aden_deam"/>
    <property type="match status" value="1"/>
</dbReference>
<dbReference type="GO" id="GO:0008270">
    <property type="term" value="F:zinc ion binding"/>
    <property type="evidence" value="ECO:0007669"/>
    <property type="project" value="UniProtKB-UniRule"/>
</dbReference>
<proteinExistence type="inferred from homology"/>
<dbReference type="GO" id="GO:0006146">
    <property type="term" value="P:adenine catabolic process"/>
    <property type="evidence" value="ECO:0007669"/>
    <property type="project" value="UniProtKB-UniRule"/>
</dbReference>
<evidence type="ECO:0000256" key="4">
    <source>
        <dbReference type="ARBA" id="ARBA00023080"/>
    </source>
</evidence>
<dbReference type="InterPro" id="IPR006330">
    <property type="entry name" value="Ado/ade_deaminase"/>
</dbReference>
<evidence type="ECO:0000313" key="8">
    <source>
        <dbReference type="Proteomes" id="UP000018426"/>
    </source>
</evidence>
<dbReference type="GO" id="GO:0005829">
    <property type="term" value="C:cytosol"/>
    <property type="evidence" value="ECO:0007669"/>
    <property type="project" value="TreeGrafter"/>
</dbReference>
<evidence type="ECO:0000256" key="2">
    <source>
        <dbReference type="ARBA" id="ARBA00022801"/>
    </source>
</evidence>
<comment type="cofactor">
    <cofactor evidence="5">
        <name>Zn(2+)</name>
        <dbReference type="ChEBI" id="CHEBI:29105"/>
    </cofactor>
    <text evidence="5">Binds 1 zinc ion per subunit.</text>
</comment>
<dbReference type="GO" id="GO:0043103">
    <property type="term" value="P:hypoxanthine salvage"/>
    <property type="evidence" value="ECO:0007669"/>
    <property type="project" value="UniProtKB-UniRule"/>
</dbReference>
<evidence type="ECO:0000256" key="5">
    <source>
        <dbReference type="HAMAP-Rule" id="MF_01962"/>
    </source>
</evidence>
<dbReference type="InterPro" id="IPR001365">
    <property type="entry name" value="A_deaminase_dom"/>
</dbReference>
<dbReference type="SUPFAM" id="SSF51556">
    <property type="entry name" value="Metallo-dependent hydrolases"/>
    <property type="match status" value="1"/>
</dbReference>
<sequence length="334" mass="38129">MNAIELIQALPKAELHVHIEGTFEPELMFAIAQRNQIQIPYQSVEEVKQAYNFHNLQSFLDIYYAGANVLVHEQDFYDLAWAYFEKCAEDKVVHTEMFFDPQTHTERGVEFATVIAGLKRACQDAQQKLGISSQLIMCFLRHLSEEKAFETLEQALPFKDEIIAVGLDSSEVGHPPAKFERVFAKAREEGFLIVAHAGEEGPPEYVWEALDLLKVNRIDHGVRSEEDKQLMARLIAEKMPLTVCPLSNLKLCVVNDMKEHNIRRLLQQGVHVTVNSDDPSYFGGYMNDNFIAIQQALDLSNEELKQLATNSFEASFISDQEKQKWIAEIKKIEV</sequence>
<comment type="similarity">
    <text evidence="5">Belongs to the metallo-dependent hydrolases superfamily. Adenosine and AMP deaminases family. Adenine deaminase type 2 subfamily.</text>
</comment>
<accession>N8Q7B9</accession>
<feature type="binding site" evidence="5">
    <location>
        <position position="18"/>
    </location>
    <ligand>
        <name>Zn(2+)</name>
        <dbReference type="ChEBI" id="CHEBI:29105"/>
        <note>catalytic</note>
    </ligand>
</feature>
<dbReference type="PANTHER" id="PTHR43114">
    <property type="entry name" value="ADENINE DEAMINASE"/>
    <property type="match status" value="1"/>
</dbReference>
<keyword evidence="4 5" id="KW-0546">Nucleotide metabolism</keyword>
<dbReference type="GO" id="GO:0009117">
    <property type="term" value="P:nucleotide metabolic process"/>
    <property type="evidence" value="ECO:0007669"/>
    <property type="project" value="UniProtKB-KW"/>
</dbReference>
<dbReference type="GO" id="GO:0000034">
    <property type="term" value="F:adenine deaminase activity"/>
    <property type="evidence" value="ECO:0007669"/>
    <property type="project" value="UniProtKB-UniRule"/>
</dbReference>
<dbReference type="EMBL" id="APOL01000012">
    <property type="protein sequence ID" value="ENU34420.1"/>
    <property type="molecule type" value="Genomic_DNA"/>
</dbReference>
<dbReference type="Pfam" id="PF00962">
    <property type="entry name" value="A_deaminase"/>
    <property type="match status" value="1"/>
</dbReference>
<comment type="catalytic activity">
    <reaction evidence="5">
        <text>adenine + H2O + H(+) = hypoxanthine + NH4(+)</text>
        <dbReference type="Rhea" id="RHEA:23688"/>
        <dbReference type="ChEBI" id="CHEBI:15377"/>
        <dbReference type="ChEBI" id="CHEBI:15378"/>
        <dbReference type="ChEBI" id="CHEBI:16708"/>
        <dbReference type="ChEBI" id="CHEBI:17368"/>
        <dbReference type="ChEBI" id="CHEBI:28938"/>
        <dbReference type="EC" id="3.5.4.2"/>
    </reaction>
</comment>
<dbReference type="AlphaFoldDB" id="N8Q7B9"/>
<feature type="binding site" evidence="5">
    <location>
        <position position="16"/>
    </location>
    <ligand>
        <name>Zn(2+)</name>
        <dbReference type="ChEBI" id="CHEBI:29105"/>
        <note>catalytic</note>
    </ligand>
</feature>